<sequence>MSRSCHLARSLVGSNSRWREVSGGERDGRRAKDEEKCRSQLLRSWDISLDQQIGVKLFGLKMTAIFSRLPLRLGTMVHKDSVE</sequence>
<dbReference type="AlphaFoldDB" id="A0A2R6WD51"/>
<evidence type="ECO:0000313" key="2">
    <source>
        <dbReference type="Proteomes" id="UP000244005"/>
    </source>
</evidence>
<protein>
    <submittedName>
        <fullName evidence="1">Uncharacterized protein</fullName>
    </submittedName>
</protein>
<proteinExistence type="predicted"/>
<dbReference type="Proteomes" id="UP000244005">
    <property type="component" value="Unassembled WGS sequence"/>
</dbReference>
<organism evidence="1 2">
    <name type="scientific">Marchantia polymorpha</name>
    <name type="common">Common liverwort</name>
    <name type="synonym">Marchantia aquatica</name>
    <dbReference type="NCBI Taxonomy" id="3197"/>
    <lineage>
        <taxon>Eukaryota</taxon>
        <taxon>Viridiplantae</taxon>
        <taxon>Streptophyta</taxon>
        <taxon>Embryophyta</taxon>
        <taxon>Marchantiophyta</taxon>
        <taxon>Marchantiopsida</taxon>
        <taxon>Marchantiidae</taxon>
        <taxon>Marchantiales</taxon>
        <taxon>Marchantiaceae</taxon>
        <taxon>Marchantia</taxon>
    </lineage>
</organism>
<dbReference type="EMBL" id="KZ772779">
    <property type="protein sequence ID" value="PTQ31778.1"/>
    <property type="molecule type" value="Genomic_DNA"/>
</dbReference>
<keyword evidence="2" id="KW-1185">Reference proteome</keyword>
<reference evidence="2" key="1">
    <citation type="journal article" date="2017" name="Cell">
        <title>Insights into land plant evolution garnered from the Marchantia polymorpha genome.</title>
        <authorList>
            <person name="Bowman J.L."/>
            <person name="Kohchi T."/>
            <person name="Yamato K.T."/>
            <person name="Jenkins J."/>
            <person name="Shu S."/>
            <person name="Ishizaki K."/>
            <person name="Yamaoka S."/>
            <person name="Nishihama R."/>
            <person name="Nakamura Y."/>
            <person name="Berger F."/>
            <person name="Adam C."/>
            <person name="Aki S.S."/>
            <person name="Althoff F."/>
            <person name="Araki T."/>
            <person name="Arteaga-Vazquez M.A."/>
            <person name="Balasubrmanian S."/>
            <person name="Barry K."/>
            <person name="Bauer D."/>
            <person name="Boehm C.R."/>
            <person name="Briginshaw L."/>
            <person name="Caballero-Perez J."/>
            <person name="Catarino B."/>
            <person name="Chen F."/>
            <person name="Chiyoda S."/>
            <person name="Chovatia M."/>
            <person name="Davies K.M."/>
            <person name="Delmans M."/>
            <person name="Demura T."/>
            <person name="Dierschke T."/>
            <person name="Dolan L."/>
            <person name="Dorantes-Acosta A.E."/>
            <person name="Eklund D.M."/>
            <person name="Florent S.N."/>
            <person name="Flores-Sandoval E."/>
            <person name="Fujiyama A."/>
            <person name="Fukuzawa H."/>
            <person name="Galik B."/>
            <person name="Grimanelli D."/>
            <person name="Grimwood J."/>
            <person name="Grossniklaus U."/>
            <person name="Hamada T."/>
            <person name="Haseloff J."/>
            <person name="Hetherington A.J."/>
            <person name="Higo A."/>
            <person name="Hirakawa Y."/>
            <person name="Hundley H.N."/>
            <person name="Ikeda Y."/>
            <person name="Inoue K."/>
            <person name="Inoue S.I."/>
            <person name="Ishida S."/>
            <person name="Jia Q."/>
            <person name="Kakita M."/>
            <person name="Kanazawa T."/>
            <person name="Kawai Y."/>
            <person name="Kawashima T."/>
            <person name="Kennedy M."/>
            <person name="Kinose K."/>
            <person name="Kinoshita T."/>
            <person name="Kohara Y."/>
            <person name="Koide E."/>
            <person name="Komatsu K."/>
            <person name="Kopischke S."/>
            <person name="Kubo M."/>
            <person name="Kyozuka J."/>
            <person name="Lagercrantz U."/>
            <person name="Lin S.S."/>
            <person name="Lindquist E."/>
            <person name="Lipzen A.M."/>
            <person name="Lu C.W."/>
            <person name="De Luna E."/>
            <person name="Martienssen R.A."/>
            <person name="Minamino N."/>
            <person name="Mizutani M."/>
            <person name="Mizutani M."/>
            <person name="Mochizuki N."/>
            <person name="Monte I."/>
            <person name="Mosher R."/>
            <person name="Nagasaki H."/>
            <person name="Nakagami H."/>
            <person name="Naramoto S."/>
            <person name="Nishitani K."/>
            <person name="Ohtani M."/>
            <person name="Okamoto T."/>
            <person name="Okumura M."/>
            <person name="Phillips J."/>
            <person name="Pollak B."/>
            <person name="Reinders A."/>
            <person name="Rovekamp M."/>
            <person name="Sano R."/>
            <person name="Sawa S."/>
            <person name="Schmid M.W."/>
            <person name="Shirakawa M."/>
            <person name="Solano R."/>
            <person name="Spunde A."/>
            <person name="Suetsugu N."/>
            <person name="Sugano S."/>
            <person name="Sugiyama A."/>
            <person name="Sun R."/>
            <person name="Suzuki Y."/>
            <person name="Takenaka M."/>
            <person name="Takezawa D."/>
            <person name="Tomogane H."/>
            <person name="Tsuzuki M."/>
            <person name="Ueda T."/>
            <person name="Umeda M."/>
            <person name="Ward J.M."/>
            <person name="Watanabe Y."/>
            <person name="Yazaki K."/>
            <person name="Yokoyama R."/>
            <person name="Yoshitake Y."/>
            <person name="Yotsui I."/>
            <person name="Zachgo S."/>
            <person name="Schmutz J."/>
        </authorList>
    </citation>
    <scope>NUCLEOTIDE SEQUENCE [LARGE SCALE GENOMIC DNA]</scope>
    <source>
        <strain evidence="2">Tak-1</strain>
    </source>
</reference>
<evidence type="ECO:0000313" key="1">
    <source>
        <dbReference type="EMBL" id="PTQ31778.1"/>
    </source>
</evidence>
<gene>
    <name evidence="1" type="ORF">MARPO_0107s0045</name>
</gene>
<dbReference type="Gramene" id="Mp1g29300.1">
    <property type="protein sequence ID" value="Mp1g29300.1.cds1"/>
    <property type="gene ID" value="Mp1g29300"/>
</dbReference>
<accession>A0A2R6WD51</accession>
<name>A0A2R6WD51_MARPO</name>